<comment type="caution">
    <text evidence="9">The sequence shown here is derived from an EMBL/GenBank/DDBJ whole genome shotgun (WGS) entry which is preliminary data.</text>
</comment>
<keyword evidence="10" id="KW-1185">Reference proteome</keyword>
<evidence type="ECO:0000313" key="9">
    <source>
        <dbReference type="EMBL" id="MFC0529560.1"/>
    </source>
</evidence>
<comment type="subcellular location">
    <subcellularLocation>
        <location evidence="1 7">Cell membrane</location>
        <topology evidence="1 7">Multi-pass membrane protein</topology>
    </subcellularLocation>
</comment>
<dbReference type="InterPro" id="IPR032816">
    <property type="entry name" value="VTT_dom"/>
</dbReference>
<evidence type="ECO:0000256" key="7">
    <source>
        <dbReference type="RuleBase" id="RU367016"/>
    </source>
</evidence>
<proteinExistence type="inferred from homology"/>
<feature type="transmembrane region" description="Helical" evidence="7">
    <location>
        <begin position="43"/>
        <end position="67"/>
    </location>
</feature>
<keyword evidence="6 7" id="KW-0472">Membrane</keyword>
<evidence type="ECO:0000256" key="5">
    <source>
        <dbReference type="ARBA" id="ARBA00022989"/>
    </source>
</evidence>
<keyword evidence="4 7" id="KW-0812">Transmembrane</keyword>
<evidence type="ECO:0000256" key="2">
    <source>
        <dbReference type="ARBA" id="ARBA00010792"/>
    </source>
</evidence>
<feature type="transmembrane region" description="Helical" evidence="7">
    <location>
        <begin position="137"/>
        <end position="155"/>
    </location>
</feature>
<evidence type="ECO:0000256" key="6">
    <source>
        <dbReference type="ARBA" id="ARBA00023136"/>
    </source>
</evidence>
<organism evidence="9 10">
    <name type="scientific">Phytohabitans kaempferiae</name>
    <dbReference type="NCBI Taxonomy" id="1620943"/>
    <lineage>
        <taxon>Bacteria</taxon>
        <taxon>Bacillati</taxon>
        <taxon>Actinomycetota</taxon>
        <taxon>Actinomycetes</taxon>
        <taxon>Micromonosporales</taxon>
        <taxon>Micromonosporaceae</taxon>
    </lineage>
</organism>
<dbReference type="RefSeq" id="WP_377252445.1">
    <property type="nucleotide sequence ID" value="NZ_JBHLUH010000036.1"/>
</dbReference>
<evidence type="ECO:0000256" key="4">
    <source>
        <dbReference type="ARBA" id="ARBA00022692"/>
    </source>
</evidence>
<evidence type="ECO:0000259" key="8">
    <source>
        <dbReference type="Pfam" id="PF09335"/>
    </source>
</evidence>
<evidence type="ECO:0000256" key="1">
    <source>
        <dbReference type="ARBA" id="ARBA00004651"/>
    </source>
</evidence>
<name>A0ABV6M4D4_9ACTN</name>
<reference evidence="9 10" key="1">
    <citation type="submission" date="2024-09" db="EMBL/GenBank/DDBJ databases">
        <authorList>
            <person name="Sun Q."/>
            <person name="Mori K."/>
        </authorList>
    </citation>
    <scope>NUCLEOTIDE SEQUENCE [LARGE SCALE GENOMIC DNA]</scope>
    <source>
        <strain evidence="9 10">TBRC 3947</strain>
    </source>
</reference>
<accession>A0ABV6M4D4</accession>
<feature type="transmembrane region" description="Helical" evidence="7">
    <location>
        <begin position="161"/>
        <end position="179"/>
    </location>
</feature>
<dbReference type="Pfam" id="PF09335">
    <property type="entry name" value="VTT_dom"/>
    <property type="match status" value="1"/>
</dbReference>
<feature type="domain" description="VTT" evidence="8">
    <location>
        <begin position="36"/>
        <end position="149"/>
    </location>
</feature>
<comment type="caution">
    <text evidence="7">Lacks conserved residue(s) required for the propagation of feature annotation.</text>
</comment>
<dbReference type="EMBL" id="JBHLUH010000036">
    <property type="protein sequence ID" value="MFC0529560.1"/>
    <property type="molecule type" value="Genomic_DNA"/>
</dbReference>
<dbReference type="PANTHER" id="PTHR30353:SF0">
    <property type="entry name" value="TRANSMEMBRANE PROTEIN"/>
    <property type="match status" value="1"/>
</dbReference>
<evidence type="ECO:0000313" key="10">
    <source>
        <dbReference type="Proteomes" id="UP001589867"/>
    </source>
</evidence>
<protein>
    <submittedName>
        <fullName evidence="9">DedA family protein</fullName>
    </submittedName>
</protein>
<sequence length="199" mass="21449">MTATLSTLVWLLVVVTFGAVVPIVPTGAAVSGAAAFAAHQNPLHVLLVVVAGAGGAYVGDLAMYAICRWGGEQLARRLRWLRDPERLERMRKKLHERQVSVLLVSRLLPGGRVPVLLAAALMGLDWRRFAVTNAPACLLWSAVYAGIGIFGYAIFPEPWQSVVAAVLLVLLISQTSAMISRRREAAADRAEATARQKEA</sequence>
<evidence type="ECO:0000256" key="3">
    <source>
        <dbReference type="ARBA" id="ARBA00022475"/>
    </source>
</evidence>
<dbReference type="InterPro" id="IPR032818">
    <property type="entry name" value="DedA-like"/>
</dbReference>
<comment type="similarity">
    <text evidence="2 7">Belongs to the DedA family.</text>
</comment>
<gene>
    <name evidence="9" type="ORF">ACFFIA_18040</name>
</gene>
<keyword evidence="5 7" id="KW-1133">Transmembrane helix</keyword>
<dbReference type="Proteomes" id="UP001589867">
    <property type="component" value="Unassembled WGS sequence"/>
</dbReference>
<keyword evidence="3 7" id="KW-1003">Cell membrane</keyword>
<dbReference type="PANTHER" id="PTHR30353">
    <property type="entry name" value="INNER MEMBRANE PROTEIN DEDA-RELATED"/>
    <property type="match status" value="1"/>
</dbReference>